<feature type="domain" description="N-terminal" evidence="2">
    <location>
        <begin position="11"/>
        <end position="93"/>
    </location>
</feature>
<dbReference type="Pfam" id="PF08401">
    <property type="entry name" value="ArdcN"/>
    <property type="match status" value="1"/>
</dbReference>
<gene>
    <name evidence="3" type="ORF">CYJ25_08830</name>
</gene>
<reference evidence="3 4" key="1">
    <citation type="submission" date="2017-12" db="EMBL/GenBank/DDBJ databases">
        <title>Phylogenetic diversity of female urinary microbiome.</title>
        <authorList>
            <person name="Thomas-White K."/>
            <person name="Wolfe A.J."/>
        </authorList>
    </citation>
    <scope>NUCLEOTIDE SEQUENCE [LARGE SCALE GENOMIC DNA]</scope>
    <source>
        <strain evidence="3 4">UMB0250</strain>
    </source>
</reference>
<keyword evidence="1" id="KW-0175">Coiled coil</keyword>
<comment type="caution">
    <text evidence="3">The sequence shown here is derived from an EMBL/GenBank/DDBJ whole genome shotgun (WGS) entry which is preliminary data.</text>
</comment>
<sequence length="94" mass="10954">MASRSKEEAKEEREAKLAKAHEEIAAAASRFKDTQTWKDMLDYMAKMPQYSFRNLVWLNNQARKRGSMETSFASYTAWKKLGRQVQKGEKATKF</sequence>
<evidence type="ECO:0000313" key="3">
    <source>
        <dbReference type="EMBL" id="PKY65586.1"/>
    </source>
</evidence>
<dbReference type="Proteomes" id="UP000234545">
    <property type="component" value="Unassembled WGS sequence"/>
</dbReference>
<proteinExistence type="predicted"/>
<dbReference type="RefSeq" id="WP_101628771.1">
    <property type="nucleotide sequence ID" value="NZ_PKKJ01000022.1"/>
</dbReference>
<feature type="coiled-coil region" evidence="1">
    <location>
        <begin position="3"/>
        <end position="30"/>
    </location>
</feature>
<name>A0A2I1I377_9ACTO</name>
<dbReference type="OrthoDB" id="7605626at2"/>
<organism evidence="3 4">
    <name type="scientific">Schaalia turicensis</name>
    <dbReference type="NCBI Taxonomy" id="131111"/>
    <lineage>
        <taxon>Bacteria</taxon>
        <taxon>Bacillati</taxon>
        <taxon>Actinomycetota</taxon>
        <taxon>Actinomycetes</taxon>
        <taxon>Actinomycetales</taxon>
        <taxon>Actinomycetaceae</taxon>
        <taxon>Schaalia</taxon>
    </lineage>
</organism>
<dbReference type="InterPro" id="IPR013610">
    <property type="entry name" value="ArdC_N"/>
</dbReference>
<accession>A0A2I1I377</accession>
<evidence type="ECO:0000313" key="4">
    <source>
        <dbReference type="Proteomes" id="UP000234545"/>
    </source>
</evidence>
<dbReference type="AlphaFoldDB" id="A0A2I1I377"/>
<evidence type="ECO:0000256" key="1">
    <source>
        <dbReference type="SAM" id="Coils"/>
    </source>
</evidence>
<dbReference type="GO" id="GO:0003697">
    <property type="term" value="F:single-stranded DNA binding"/>
    <property type="evidence" value="ECO:0007669"/>
    <property type="project" value="InterPro"/>
</dbReference>
<dbReference type="EMBL" id="PKKJ01000022">
    <property type="protein sequence ID" value="PKY65586.1"/>
    <property type="molecule type" value="Genomic_DNA"/>
</dbReference>
<protein>
    <recommendedName>
        <fullName evidence="2">N-terminal domain-containing protein</fullName>
    </recommendedName>
</protein>
<evidence type="ECO:0000259" key="2">
    <source>
        <dbReference type="Pfam" id="PF08401"/>
    </source>
</evidence>